<dbReference type="AlphaFoldDB" id="D4BBT2"/>
<reference evidence="1 2" key="1">
    <citation type="submission" date="2010-02" db="EMBL/GenBank/DDBJ databases">
        <authorList>
            <person name="Weinstock G."/>
            <person name="Sodergren E."/>
            <person name="Clifton S."/>
            <person name="Fulton L."/>
            <person name="Fulton B."/>
            <person name="Courtney L."/>
            <person name="Fronick C."/>
            <person name="Harrison M."/>
            <person name="Strong C."/>
            <person name="Farmer C."/>
            <person name="Delahaunty K."/>
            <person name="Markovic C."/>
            <person name="Hall O."/>
            <person name="Minx P."/>
            <person name="Tomlinson C."/>
            <person name="Mitreva M."/>
            <person name="Nelson J."/>
            <person name="Hou S."/>
            <person name="Wollam A."/>
            <person name="Pepin K.H."/>
            <person name="Johnson M."/>
            <person name="Bhonagiri V."/>
            <person name="Zhang X."/>
            <person name="Suruliraj S."/>
            <person name="Warren W."/>
            <person name="Chinwalla A."/>
            <person name="Mardis E.R."/>
            <person name="Wilson R.K."/>
        </authorList>
    </citation>
    <scope>NUCLEOTIDE SEQUENCE [LARGE SCALE GENOMIC DNA]</scope>
    <source>
        <strain evidence="1 2">ATCC 29220</strain>
    </source>
</reference>
<name>D4BBT2_9ENTR</name>
<dbReference type="Proteomes" id="UP000003880">
    <property type="component" value="Unassembled WGS sequence"/>
</dbReference>
<proteinExistence type="predicted"/>
<sequence length="39" mass="4181">MGGYLCYLASAIRQAEFVAGVKDFGNKREKGADVAPCED</sequence>
<evidence type="ECO:0000313" key="1">
    <source>
        <dbReference type="EMBL" id="EFE08550.1"/>
    </source>
</evidence>
<organism evidence="1 2">
    <name type="scientific">Citrobacter youngae ATCC 29220</name>
    <dbReference type="NCBI Taxonomy" id="500640"/>
    <lineage>
        <taxon>Bacteria</taxon>
        <taxon>Pseudomonadati</taxon>
        <taxon>Pseudomonadota</taxon>
        <taxon>Gammaproteobacteria</taxon>
        <taxon>Enterobacterales</taxon>
        <taxon>Enterobacteriaceae</taxon>
        <taxon>Citrobacter</taxon>
        <taxon>Citrobacter freundii complex</taxon>
    </lineage>
</organism>
<protein>
    <submittedName>
        <fullName evidence="1">Uncharacterized protein</fullName>
    </submittedName>
</protein>
<accession>D4BBT2</accession>
<dbReference type="EMBL" id="ABWL02000007">
    <property type="protein sequence ID" value="EFE08550.1"/>
    <property type="molecule type" value="Genomic_DNA"/>
</dbReference>
<gene>
    <name evidence="1" type="ORF">CIT292_07872</name>
</gene>
<comment type="caution">
    <text evidence="1">The sequence shown here is derived from an EMBL/GenBank/DDBJ whole genome shotgun (WGS) entry which is preliminary data.</text>
</comment>
<dbReference type="HOGENOM" id="CLU_3307009_0_0_6"/>
<evidence type="ECO:0000313" key="2">
    <source>
        <dbReference type="Proteomes" id="UP000003880"/>
    </source>
</evidence>